<feature type="non-terminal residue" evidence="11">
    <location>
        <position position="645"/>
    </location>
</feature>
<evidence type="ECO:0000256" key="7">
    <source>
        <dbReference type="ARBA" id="ARBA00023116"/>
    </source>
</evidence>
<dbReference type="PRINTS" id="PR01183">
    <property type="entry name" value="RIBORDTASEM1"/>
</dbReference>
<keyword evidence="6 9" id="KW-0560">Oxidoreductase</keyword>
<dbReference type="InterPro" id="IPR000788">
    <property type="entry name" value="RNR_lg_C"/>
</dbReference>
<keyword evidence="12" id="KW-1185">Reference proteome</keyword>
<dbReference type="Pfam" id="PF02867">
    <property type="entry name" value="Ribonuc_red_lgC"/>
    <property type="match status" value="1"/>
</dbReference>
<sequence length="645" mass="71906">MEVVKRNGLREPVSFDKISQRLSNLCKNVHQPYAEGKAYGHWRRSRRVKDMSLQVTGGPLLNADPVKIVQRVSVSIYDGVSTEEIDVLTAEVAETLKTSHPEYGILAARIVISNLHKSTPATLRGSVELLGPGRWDEALYERITKDDALCDALEGAIDHARSYGLDYFGAKTMIKGYLLCKEGRPAERPQYMWMRVALHLHGPDRLDRVLETYELLSCGYFTHASPTLFNAGTCHPQDSSCFLYGMGDDQDSIEGIFDTLKKCALISKWGGGLGIHVHSIRSNGADIRGTAGKATGIVPMLRNFDALARYVNQGGKRKGSIAIYLEPWHADVFDFLELRKNSGNEEMRCRDLFTALWVPDLFIRRVEQDGVWTLFDPDKARGLSYCYGEAFDELYERYEATPGLASRVVRAKAVWSAMLTAQVEGGTPYVLYKDAVNRKSNQKHLGTIKSSNLCAAGCYRSGQYQVEGHDCQLDQESKLSLHTEITEFTAKDEVAVCSLASLALPQFVTLDSDNKPFFDMKMLREVTKVAIRNLDLVVDRTFYPVPEARRSNMLHRPLGLGVQGLADVFMMLRMPFSSPAARALNRGIFQSIYFAAVEASVDLAAELGPYPSFQGSPASQGFLQFDLWGVKPSEMGYDWAGLKAR</sequence>
<dbReference type="InterPro" id="IPR013509">
    <property type="entry name" value="RNR_lsu_N"/>
</dbReference>
<evidence type="ECO:0000256" key="5">
    <source>
        <dbReference type="ARBA" id="ARBA00022840"/>
    </source>
</evidence>
<dbReference type="GO" id="GO:0005524">
    <property type="term" value="F:ATP binding"/>
    <property type="evidence" value="ECO:0000318"/>
    <property type="project" value="GO_Central"/>
</dbReference>
<evidence type="ECO:0000256" key="8">
    <source>
        <dbReference type="PROSITE-ProRule" id="PRU00492"/>
    </source>
</evidence>
<evidence type="ECO:0000256" key="2">
    <source>
        <dbReference type="ARBA" id="ARBA00012274"/>
    </source>
</evidence>
<dbReference type="UniPathway" id="UPA00326"/>
<dbReference type="InterPro" id="IPR013346">
    <property type="entry name" value="NrdE_NrdA_C"/>
</dbReference>
<dbReference type="AlphaFoldDB" id="A0A1Y1IR31"/>
<comment type="catalytic activity">
    <reaction evidence="9">
        <text>a 2'-deoxyribonucleoside 5'-diphosphate + [thioredoxin]-disulfide + H2O = a ribonucleoside 5'-diphosphate + [thioredoxin]-dithiol</text>
        <dbReference type="Rhea" id="RHEA:23252"/>
        <dbReference type="Rhea" id="RHEA-COMP:10698"/>
        <dbReference type="Rhea" id="RHEA-COMP:10700"/>
        <dbReference type="ChEBI" id="CHEBI:15377"/>
        <dbReference type="ChEBI" id="CHEBI:29950"/>
        <dbReference type="ChEBI" id="CHEBI:50058"/>
        <dbReference type="ChEBI" id="CHEBI:57930"/>
        <dbReference type="ChEBI" id="CHEBI:73316"/>
        <dbReference type="EC" id="1.17.4.1"/>
    </reaction>
</comment>
<dbReference type="SUPFAM" id="SSF51998">
    <property type="entry name" value="PFL-like glycyl radical enzymes"/>
    <property type="match status" value="1"/>
</dbReference>
<dbReference type="STRING" id="105231.A0A1Y1IR31"/>
<evidence type="ECO:0000259" key="10">
    <source>
        <dbReference type="PROSITE" id="PS51161"/>
    </source>
</evidence>
<keyword evidence="4 8" id="KW-0547">Nucleotide-binding</keyword>
<comment type="function">
    <text evidence="9">Provides the precursors necessary for DNA synthesis. Catalyzes the biosynthesis of deoxyribonucleotides from the corresponding ribonucleotides.</text>
</comment>
<dbReference type="InterPro" id="IPR008926">
    <property type="entry name" value="RNR_R1-su_N"/>
</dbReference>
<comment type="similarity">
    <text evidence="1 9">Belongs to the ribonucleoside diphosphate reductase large chain family.</text>
</comment>
<evidence type="ECO:0000313" key="12">
    <source>
        <dbReference type="Proteomes" id="UP000054558"/>
    </source>
</evidence>
<keyword evidence="7 9" id="KW-0215">Deoxyribonucleotide synthesis</keyword>
<gene>
    <name evidence="11" type="ORF">KFL_014720020</name>
</gene>
<dbReference type="PANTHER" id="PTHR11573">
    <property type="entry name" value="RIBONUCLEOSIDE-DIPHOSPHATE REDUCTASE LARGE CHAIN"/>
    <property type="match status" value="1"/>
</dbReference>
<feature type="domain" description="ATP-cone" evidence="10">
    <location>
        <begin position="1"/>
        <end position="121"/>
    </location>
</feature>
<dbReference type="PANTHER" id="PTHR11573:SF6">
    <property type="entry name" value="RIBONUCLEOSIDE-DIPHOSPHATE REDUCTASE LARGE SUBUNIT"/>
    <property type="match status" value="1"/>
</dbReference>
<dbReference type="Proteomes" id="UP000054558">
    <property type="component" value="Unassembled WGS sequence"/>
</dbReference>
<evidence type="ECO:0000256" key="1">
    <source>
        <dbReference type="ARBA" id="ARBA00010406"/>
    </source>
</evidence>
<dbReference type="GO" id="GO:0004748">
    <property type="term" value="F:ribonucleoside-diphosphate reductase activity, thioredoxin disulfide as acceptor"/>
    <property type="evidence" value="ECO:0000318"/>
    <property type="project" value="GO_Central"/>
</dbReference>
<dbReference type="EMBL" id="DF238421">
    <property type="protein sequence ID" value="GAQ93365.1"/>
    <property type="molecule type" value="Genomic_DNA"/>
</dbReference>
<dbReference type="OrthoDB" id="3000483at2759"/>
<dbReference type="GO" id="GO:0005971">
    <property type="term" value="C:ribonucleoside-diphosphate reductase complex"/>
    <property type="evidence" value="ECO:0000318"/>
    <property type="project" value="GO_Central"/>
</dbReference>
<dbReference type="PROSITE" id="PS51161">
    <property type="entry name" value="ATP_CONE"/>
    <property type="match status" value="1"/>
</dbReference>
<dbReference type="InterPro" id="IPR039718">
    <property type="entry name" value="Rrm1"/>
</dbReference>
<evidence type="ECO:0000256" key="6">
    <source>
        <dbReference type="ARBA" id="ARBA00023002"/>
    </source>
</evidence>
<keyword evidence="5 8" id="KW-0067">ATP-binding</keyword>
<proteinExistence type="inferred from homology"/>
<dbReference type="NCBIfam" id="TIGR02506">
    <property type="entry name" value="NrdE_NrdA"/>
    <property type="match status" value="1"/>
</dbReference>
<protein>
    <recommendedName>
        <fullName evidence="2 9">Ribonucleoside-diphosphate reductase</fullName>
        <ecNumber evidence="2 9">1.17.4.1</ecNumber>
    </recommendedName>
</protein>
<dbReference type="Pfam" id="PF00317">
    <property type="entry name" value="Ribonuc_red_lgN"/>
    <property type="match status" value="1"/>
</dbReference>
<keyword evidence="3" id="KW-0021">Allosteric enzyme</keyword>
<evidence type="ECO:0000313" key="11">
    <source>
        <dbReference type="EMBL" id="GAQ93365.1"/>
    </source>
</evidence>
<reference evidence="11 12" key="1">
    <citation type="journal article" date="2014" name="Nat. Commun.">
        <title>Klebsormidium flaccidum genome reveals primary factors for plant terrestrial adaptation.</title>
        <authorList>
            <person name="Hori K."/>
            <person name="Maruyama F."/>
            <person name="Fujisawa T."/>
            <person name="Togashi T."/>
            <person name="Yamamoto N."/>
            <person name="Seo M."/>
            <person name="Sato S."/>
            <person name="Yamada T."/>
            <person name="Mori H."/>
            <person name="Tajima N."/>
            <person name="Moriyama T."/>
            <person name="Ikeuchi M."/>
            <person name="Watanabe M."/>
            <person name="Wada H."/>
            <person name="Kobayashi K."/>
            <person name="Saito M."/>
            <person name="Masuda T."/>
            <person name="Sasaki-Sekimoto Y."/>
            <person name="Mashiguchi K."/>
            <person name="Awai K."/>
            <person name="Shimojima M."/>
            <person name="Masuda S."/>
            <person name="Iwai M."/>
            <person name="Nobusawa T."/>
            <person name="Narise T."/>
            <person name="Kondo S."/>
            <person name="Saito H."/>
            <person name="Sato R."/>
            <person name="Murakawa M."/>
            <person name="Ihara Y."/>
            <person name="Oshima-Yamada Y."/>
            <person name="Ohtaka K."/>
            <person name="Satoh M."/>
            <person name="Sonobe K."/>
            <person name="Ishii M."/>
            <person name="Ohtani R."/>
            <person name="Kanamori-Sato M."/>
            <person name="Honoki R."/>
            <person name="Miyazaki D."/>
            <person name="Mochizuki H."/>
            <person name="Umetsu J."/>
            <person name="Higashi K."/>
            <person name="Shibata D."/>
            <person name="Kamiya Y."/>
            <person name="Sato N."/>
            <person name="Nakamura Y."/>
            <person name="Tabata S."/>
            <person name="Ida S."/>
            <person name="Kurokawa K."/>
            <person name="Ohta H."/>
        </authorList>
    </citation>
    <scope>NUCLEOTIDE SEQUENCE [LARGE SCALE GENOMIC DNA]</scope>
    <source>
        <strain evidence="11 12">NIES-2285</strain>
    </source>
</reference>
<dbReference type="GO" id="GO:0009263">
    <property type="term" value="P:deoxyribonucleotide biosynthetic process"/>
    <property type="evidence" value="ECO:0000318"/>
    <property type="project" value="GO_Central"/>
</dbReference>
<evidence type="ECO:0000256" key="3">
    <source>
        <dbReference type="ARBA" id="ARBA00022533"/>
    </source>
</evidence>
<accession>A0A1Y1IR31</accession>
<evidence type="ECO:0000256" key="9">
    <source>
        <dbReference type="RuleBase" id="RU003410"/>
    </source>
</evidence>
<dbReference type="InterPro" id="IPR005144">
    <property type="entry name" value="ATP-cone_dom"/>
</dbReference>
<dbReference type="EC" id="1.17.4.1" evidence="2 9"/>
<evidence type="ECO:0000256" key="4">
    <source>
        <dbReference type="ARBA" id="ARBA00022741"/>
    </source>
</evidence>
<name>A0A1Y1IR31_KLENI</name>
<organism evidence="11 12">
    <name type="scientific">Klebsormidium nitens</name>
    <name type="common">Green alga</name>
    <name type="synonym">Ulothrix nitens</name>
    <dbReference type="NCBI Taxonomy" id="105231"/>
    <lineage>
        <taxon>Eukaryota</taxon>
        <taxon>Viridiplantae</taxon>
        <taxon>Streptophyta</taxon>
        <taxon>Klebsormidiophyceae</taxon>
        <taxon>Klebsormidiales</taxon>
        <taxon>Klebsormidiaceae</taxon>
        <taxon>Klebsormidium</taxon>
    </lineage>
</organism>
<dbReference type="Gene3D" id="3.20.70.20">
    <property type="match status" value="1"/>
</dbReference>
<dbReference type="SUPFAM" id="SSF48168">
    <property type="entry name" value="R1 subunit of ribonucleotide reductase, N-terminal domain"/>
    <property type="match status" value="1"/>
</dbReference>
<dbReference type="OMA" id="WHADILS"/>